<dbReference type="AlphaFoldDB" id="A0A1T4Y149"/>
<evidence type="ECO:0008006" key="4">
    <source>
        <dbReference type="Google" id="ProtNLM"/>
    </source>
</evidence>
<dbReference type="InterPro" id="IPR032710">
    <property type="entry name" value="NTF2-like_dom_sf"/>
</dbReference>
<organism evidence="2 3">
    <name type="scientific">Sporosarcina newyorkensis</name>
    <dbReference type="NCBI Taxonomy" id="759851"/>
    <lineage>
        <taxon>Bacteria</taxon>
        <taxon>Bacillati</taxon>
        <taxon>Bacillota</taxon>
        <taxon>Bacilli</taxon>
        <taxon>Bacillales</taxon>
        <taxon>Caryophanaceae</taxon>
        <taxon>Sporosarcina</taxon>
    </lineage>
</organism>
<keyword evidence="1" id="KW-0732">Signal</keyword>
<accession>A0A1T4Y149</accession>
<reference evidence="3" key="1">
    <citation type="submission" date="2017-02" db="EMBL/GenBank/DDBJ databases">
        <authorList>
            <person name="Varghese N."/>
            <person name="Submissions S."/>
        </authorList>
    </citation>
    <scope>NUCLEOTIDE SEQUENCE [LARGE SCALE GENOMIC DNA]</scope>
    <source>
        <strain evidence="3">DSM 23966</strain>
    </source>
</reference>
<evidence type="ECO:0000313" key="3">
    <source>
        <dbReference type="Proteomes" id="UP000190042"/>
    </source>
</evidence>
<feature type="signal peptide" evidence="1">
    <location>
        <begin position="1"/>
        <end position="22"/>
    </location>
</feature>
<dbReference type="PROSITE" id="PS51257">
    <property type="entry name" value="PROKAR_LIPOPROTEIN"/>
    <property type="match status" value="1"/>
</dbReference>
<name>A0A1T4Y149_9BACL</name>
<dbReference type="EMBL" id="FUYJ01000002">
    <property type="protein sequence ID" value="SKA95506.1"/>
    <property type="molecule type" value="Genomic_DNA"/>
</dbReference>
<feature type="chain" id="PRO_5038369581" description="DUF3225 domain-containing protein" evidence="1">
    <location>
        <begin position="23"/>
        <end position="187"/>
    </location>
</feature>
<sequence length="187" mass="20500">MKKKLAAASISVALILGACSNAGETNPNDIDNGEAAPGSGAIDHGVDDNKVGFSMSGDQIEEASDVPDEEKKKILAAFDRYIETLNNKDVDGYLATLSKEGYDLKEERKATEEMLNTTDMKREADNETIVKYDKDTAQLFATMKTTFTDLESGVENVPEGRQVTVFHKEDGAWKVFSIHFIGDEPQE</sequence>
<dbReference type="Proteomes" id="UP000190042">
    <property type="component" value="Unassembled WGS sequence"/>
</dbReference>
<keyword evidence="3" id="KW-1185">Reference proteome</keyword>
<dbReference type="Gene3D" id="3.10.450.50">
    <property type="match status" value="1"/>
</dbReference>
<dbReference type="SUPFAM" id="SSF54427">
    <property type="entry name" value="NTF2-like"/>
    <property type="match status" value="1"/>
</dbReference>
<evidence type="ECO:0000256" key="1">
    <source>
        <dbReference type="SAM" id="SignalP"/>
    </source>
</evidence>
<evidence type="ECO:0000313" key="2">
    <source>
        <dbReference type="EMBL" id="SKA95506.1"/>
    </source>
</evidence>
<dbReference type="RefSeq" id="WP_078817233.1">
    <property type="nucleotide sequence ID" value="NZ_FUYJ01000002.1"/>
</dbReference>
<protein>
    <recommendedName>
        <fullName evidence="4">DUF3225 domain-containing protein</fullName>
    </recommendedName>
</protein>
<gene>
    <name evidence="2" type="ORF">SAMN04244570_1647</name>
</gene>
<proteinExistence type="predicted"/>